<comment type="subcellular location">
    <subcellularLocation>
        <location evidence="1">Cell membrane</location>
        <topology evidence="1">Peripheral membrane protein</topology>
        <orientation evidence="1">Cytoplasmic side</orientation>
    </subcellularLocation>
    <subcellularLocation>
        <location evidence="2">Cytoplasm</location>
    </subcellularLocation>
</comment>
<dbReference type="PANTHER" id="PTHR12268:SF14">
    <property type="entry name" value="DYSTROPHIN-1"/>
    <property type="match status" value="1"/>
</dbReference>
<keyword evidence="9" id="KW-1185">Reference proteome</keyword>
<evidence type="ECO:0000256" key="1">
    <source>
        <dbReference type="ARBA" id="ARBA00004413"/>
    </source>
</evidence>
<dbReference type="CDD" id="cd00176">
    <property type="entry name" value="SPEC"/>
    <property type="match status" value="1"/>
</dbReference>
<dbReference type="GO" id="GO:0005886">
    <property type="term" value="C:plasma membrane"/>
    <property type="evidence" value="ECO:0007669"/>
    <property type="project" value="TreeGrafter"/>
</dbReference>
<feature type="non-terminal residue" evidence="8">
    <location>
        <position position="1825"/>
    </location>
</feature>
<evidence type="ECO:0000256" key="5">
    <source>
        <dbReference type="ARBA" id="ARBA00023212"/>
    </source>
</evidence>
<keyword evidence="4" id="KW-0106">Calcium</keyword>
<evidence type="ECO:0000256" key="7">
    <source>
        <dbReference type="SAM" id="MobiDB-lite"/>
    </source>
</evidence>
<proteinExistence type="predicted"/>
<feature type="coiled-coil region" evidence="6">
    <location>
        <begin position="314"/>
        <end position="367"/>
    </location>
</feature>
<dbReference type="OrthoDB" id="10057795at2759"/>
<comment type="caution">
    <text evidence="8">The sequence shown here is derived from an EMBL/GenBank/DDBJ whole genome shotgun (WGS) entry which is preliminary data.</text>
</comment>
<reference evidence="8 9" key="1">
    <citation type="submission" date="2015-04" db="EMBL/GenBank/DDBJ databases">
        <title>Lasius niger genome sequencing.</title>
        <authorList>
            <person name="Konorov E.A."/>
            <person name="Nikitin M.A."/>
            <person name="Kirill M.V."/>
            <person name="Chang P."/>
        </authorList>
    </citation>
    <scope>NUCLEOTIDE SEQUENCE [LARGE SCALE GENOMIC DNA]</scope>
    <source>
        <tissue evidence="8">Whole</tissue>
    </source>
</reference>
<gene>
    <name evidence="8" type="ORF">RF55_8429</name>
</gene>
<accession>A0A0J7KMR3</accession>
<feature type="region of interest" description="Disordered" evidence="7">
    <location>
        <begin position="730"/>
        <end position="749"/>
    </location>
</feature>
<dbReference type="PaxDb" id="67767-A0A0J7KMR3"/>
<dbReference type="PANTHER" id="PTHR12268">
    <property type="entry name" value="E3 UBIQUITIN-PROTEIN LIGASE KCMF1"/>
    <property type="match status" value="1"/>
</dbReference>
<keyword evidence="5" id="KW-0206">Cytoskeleton</keyword>
<organism evidence="8 9">
    <name type="scientific">Lasius niger</name>
    <name type="common">Black garden ant</name>
    <dbReference type="NCBI Taxonomy" id="67767"/>
    <lineage>
        <taxon>Eukaryota</taxon>
        <taxon>Metazoa</taxon>
        <taxon>Ecdysozoa</taxon>
        <taxon>Arthropoda</taxon>
        <taxon>Hexapoda</taxon>
        <taxon>Insecta</taxon>
        <taxon>Pterygota</taxon>
        <taxon>Neoptera</taxon>
        <taxon>Endopterygota</taxon>
        <taxon>Hymenoptera</taxon>
        <taxon>Apocrita</taxon>
        <taxon>Aculeata</taxon>
        <taxon>Formicoidea</taxon>
        <taxon>Formicidae</taxon>
        <taxon>Formicinae</taxon>
        <taxon>Lasius</taxon>
        <taxon>Lasius</taxon>
    </lineage>
</organism>
<dbReference type="EMBL" id="LBMM01005259">
    <property type="protein sequence ID" value="KMQ91668.1"/>
    <property type="molecule type" value="Genomic_DNA"/>
</dbReference>
<sequence>EIDKTKPQIEALRTSANGILEKSEANFANLLNSKLHTVAYKWNDIVDEAKSLSDKYESALKKNDDIINGIEDFTKWLSSLEKEIPVESRITSSVELFQVRGRYQTLKDKVDKRVEEFRNLNEMGNDKLLSSEGSSVQELGRRFTFLNARWTDVTDRIYERYRHLQNASHEYGEFRALVAQESDWLDKLDKRLKKSPKAAADAEEISEELDDLENYIRNHPESRLEKIQEIGKQLTDGNIMTHSIETDVEGLTNRWENLNKQAGQRAKLLEGSVKQAQQSEGRILALQHSLTQIDSILTARLDCDLTADDLPHDYQKLIEELEQQHATLEEMASQIESYKASGKQEAALRLQEQMSLIEQKYAKVQTKFQRFRYPINIEPRLSRAWRELRGIEEATCLLELSSEDPEVIEGQLKHCLRFYQTLSEIKSEIEYIIVTGRKLVKDEAIPESDKFSKRIDMLKELYNKLGRYITESKSILESALDLSRDMHKNLTYINMSVESINKELDTQKSMPELPETLTEVIPRLNVIRDKLLRLQDEFSKLCDPMYLEQLKEKISDIITRLANTEKRLRLCKGSEDEPNVDEINAWLLQIEDKLNKLDAVPIDQLTEHHFEQCKAVQSEMIEAKPKVNQLQRYAFYPKVAEICEKWEDISNRIQEWIHKITDNLLIKSKADTSKGRDNYGRNKLSRQLEQTSAHPVKKEKKLIDENEAIYGIGYLNPAFDDNQCTVINTPETSPIDVPHRSRKSSAKSEKVKARIVDVGRTVRRKLDMSSVPDVVQTSQLQVVQIDDDLPSPCSDTDVHMTDEEEFFLTKNSKLFSQVSSNTLTATETKTYNIACAQQNPFRIVEVKEMEIVKSVASSENHVILPSANVSVGLMPQVVERVEIIEDTETEAESIDTDTEDREVRGKISSAVGTAEQVVNKKKELVPILKKKKASVKSSAKNIKRLVLKLDLDTDKGNIIDSNKSTMLSTSEILKNTEEANTAEFSNVECSKVEQQLKERLSNLPVPMLKDTESVAEYLILDDNKEIEKSDIKSSEQTDYAKSQNLITMQVDKNNQKEMVSQKTIEYPRIYENVGNASCSKEEKLYKKSPLLKRTKSLSKDDTLEDCESFYGSDKETDDVLIFSDDTEIDVGSSSSDGEDTNLGKHVEHLLDKIKVEKSRPFMHKTETKTFNEKALLKDSISTSRTTLEKNILEFEQLAQMMLCRMDVMLMSISGISNEKDPTKRLEILKSEISTLAPDAAALISKGDGLVMTIHMTDPGRAEKIKNEHQDKLRSKWHQVMAEIETRRKQAQKAEETLRQYNNIITELEDWFRDVPLKLEQANNYEGQLESFTEEFDAKQLQIHKLNELAVELRKLNVSYSESVRYNINSNWQKVSSQFKRFSGSKDKDKHVTDKKVELDIGGVNPQEFIARIIKLRDATSTVLRSLNSLPLSGKDYELFTSQEECLKKIGNALNILKPSVDEVNYVCESVTRQAKREQADQIKHLSERLQDEWTSINQSYVERHNRWIKCYEKWRELYNTCRTFSEWLDKMEDALKKCNVFSHSKASKTKTFELEQEVSRMQRTLNNINATSTDISNRASVEDVTELQSIIENIKQRWQNLVAEISARKEKNFAMERKVKNDGRILETACNIIEQVNTLLVSAANPSDETSLSIRLSLIKAREEELLSRKRALQTLVSQHNVPREEDESSRLLSDMDKANVNLSNHREYVECKLASLRKYICTLDAVMAWVMETRTRLSISQELPQHECNEIIKNIMSKVEDREMEVKDVLENYTNLEKECESAKQPVSVELQEKLKKLREDWQFVKCYGENYEIPSTCVRATSK</sequence>
<dbReference type="Pfam" id="PF00435">
    <property type="entry name" value="Spectrin"/>
    <property type="match status" value="2"/>
</dbReference>
<keyword evidence="6" id="KW-0175">Coiled coil</keyword>
<evidence type="ECO:0000256" key="3">
    <source>
        <dbReference type="ARBA" id="ARBA00022490"/>
    </source>
</evidence>
<dbReference type="InterPro" id="IPR018159">
    <property type="entry name" value="Spectrin/alpha-actinin"/>
</dbReference>
<dbReference type="STRING" id="67767.A0A0J7KMR3"/>
<feature type="coiled-coil region" evidence="6">
    <location>
        <begin position="1283"/>
        <end position="1348"/>
    </location>
</feature>
<feature type="non-terminal residue" evidence="8">
    <location>
        <position position="1"/>
    </location>
</feature>
<dbReference type="InterPro" id="IPR002017">
    <property type="entry name" value="Spectrin_repeat"/>
</dbReference>
<dbReference type="SMART" id="SM00150">
    <property type="entry name" value="SPEC"/>
    <property type="match status" value="7"/>
</dbReference>
<dbReference type="SUPFAM" id="SSF46966">
    <property type="entry name" value="Spectrin repeat"/>
    <property type="match status" value="7"/>
</dbReference>
<evidence type="ECO:0000313" key="8">
    <source>
        <dbReference type="EMBL" id="KMQ91668.1"/>
    </source>
</evidence>
<evidence type="ECO:0000256" key="4">
    <source>
        <dbReference type="ARBA" id="ARBA00022837"/>
    </source>
</evidence>
<evidence type="ECO:0000256" key="2">
    <source>
        <dbReference type="ARBA" id="ARBA00004496"/>
    </source>
</evidence>
<name>A0A0J7KMR3_LASNI</name>
<evidence type="ECO:0000313" key="9">
    <source>
        <dbReference type="Proteomes" id="UP000036403"/>
    </source>
</evidence>
<protein>
    <submittedName>
        <fullName evidence="8">Isoforms a c f g h-like protein</fullName>
    </submittedName>
</protein>
<dbReference type="Proteomes" id="UP000036403">
    <property type="component" value="Unassembled WGS sequence"/>
</dbReference>
<dbReference type="GO" id="GO:0005737">
    <property type="term" value="C:cytoplasm"/>
    <property type="evidence" value="ECO:0007669"/>
    <property type="project" value="UniProtKB-ARBA"/>
</dbReference>
<evidence type="ECO:0000256" key="6">
    <source>
        <dbReference type="SAM" id="Coils"/>
    </source>
</evidence>
<keyword evidence="3" id="KW-0963">Cytoplasm</keyword>
<feature type="region of interest" description="Disordered" evidence="7">
    <location>
        <begin position="675"/>
        <end position="698"/>
    </location>
</feature>
<dbReference type="InterPro" id="IPR050774">
    <property type="entry name" value="KCMF1/Dystrophin"/>
</dbReference>
<dbReference type="Gene3D" id="1.20.58.60">
    <property type="match status" value="6"/>
</dbReference>